<dbReference type="EMBL" id="JBHRSW010000025">
    <property type="protein sequence ID" value="MFC3122526.1"/>
    <property type="molecule type" value="Genomic_DNA"/>
</dbReference>
<proteinExistence type="predicted"/>
<organism evidence="1 2">
    <name type="scientific">Agaribacter flavus</name>
    <dbReference type="NCBI Taxonomy" id="1902781"/>
    <lineage>
        <taxon>Bacteria</taxon>
        <taxon>Pseudomonadati</taxon>
        <taxon>Pseudomonadota</taxon>
        <taxon>Gammaproteobacteria</taxon>
        <taxon>Alteromonadales</taxon>
        <taxon>Alteromonadaceae</taxon>
        <taxon>Agaribacter</taxon>
    </lineage>
</organism>
<protein>
    <submittedName>
        <fullName evidence="1">Type II toxin-antitoxin system RelE/ParE family toxin</fullName>
    </submittedName>
</protein>
<dbReference type="Pfam" id="PF06296">
    <property type="entry name" value="RelE"/>
    <property type="match status" value="1"/>
</dbReference>
<name>A0ABV7FTD0_9ALTE</name>
<comment type="caution">
    <text evidence="1">The sequence shown here is derived from an EMBL/GenBank/DDBJ whole genome shotgun (WGS) entry which is preliminary data.</text>
</comment>
<keyword evidence="2" id="KW-1185">Reference proteome</keyword>
<sequence>MTERTIDVTRQFSASVKKLAKKYRRIKHDLTELKTALEAGDTPGDKLSNVGCDAYKVRIKNSDNQKGKSGGYRVLYYLKTQDNVVLLDIYSKSEHDSLSDNLIRQIVHQYLGAE</sequence>
<dbReference type="InterPro" id="IPR009387">
    <property type="entry name" value="HigB-2"/>
</dbReference>
<accession>A0ABV7FTD0</accession>
<dbReference type="Proteomes" id="UP001595478">
    <property type="component" value="Unassembled WGS sequence"/>
</dbReference>
<reference evidence="2" key="1">
    <citation type="journal article" date="2019" name="Int. J. Syst. Evol. Microbiol.">
        <title>The Global Catalogue of Microorganisms (GCM) 10K type strain sequencing project: providing services to taxonomists for standard genome sequencing and annotation.</title>
        <authorList>
            <consortium name="The Broad Institute Genomics Platform"/>
            <consortium name="The Broad Institute Genome Sequencing Center for Infectious Disease"/>
            <person name="Wu L."/>
            <person name="Ma J."/>
        </authorList>
    </citation>
    <scope>NUCLEOTIDE SEQUENCE [LARGE SCALE GENOMIC DNA]</scope>
    <source>
        <strain evidence="2">KCTC 52473</strain>
    </source>
</reference>
<gene>
    <name evidence="1" type="ORF">ACFOHL_12940</name>
</gene>
<evidence type="ECO:0000313" key="2">
    <source>
        <dbReference type="Proteomes" id="UP001595478"/>
    </source>
</evidence>
<dbReference type="RefSeq" id="WP_376920656.1">
    <property type="nucleotide sequence ID" value="NZ_JBHRSW010000025.1"/>
</dbReference>
<evidence type="ECO:0000313" key="1">
    <source>
        <dbReference type="EMBL" id="MFC3122526.1"/>
    </source>
</evidence>